<organism evidence="3 4">
    <name type="scientific">Saccharothrix australiensis</name>
    <dbReference type="NCBI Taxonomy" id="2072"/>
    <lineage>
        <taxon>Bacteria</taxon>
        <taxon>Bacillati</taxon>
        <taxon>Actinomycetota</taxon>
        <taxon>Actinomycetes</taxon>
        <taxon>Pseudonocardiales</taxon>
        <taxon>Pseudonocardiaceae</taxon>
        <taxon>Saccharothrix</taxon>
    </lineage>
</organism>
<dbReference type="RefSeq" id="WP_121013024.1">
    <property type="nucleotide sequence ID" value="NZ_RBXO01000003.1"/>
</dbReference>
<evidence type="ECO:0000313" key="3">
    <source>
        <dbReference type="EMBL" id="RKT49292.1"/>
    </source>
</evidence>
<dbReference type="AlphaFoldDB" id="A0A495VJ61"/>
<name>A0A495VJ61_9PSEU</name>
<keyword evidence="1" id="KW-0472">Membrane</keyword>
<sequence length="145" mass="15793">MSDHTSLTHAGYVAAVVAALPVPIAYVSTRLVLPEQPRLAAVLLRSPAATPQDLTAVPQVWLCWTEVSGWSLGTDPDGRSGLERVRWAHLGVLPDPVEVGQWVDDQMSSRPAAGAYQRPYYRVVDDDAAFERSLATYAEHVERGA</sequence>
<keyword evidence="1" id="KW-0812">Transmembrane</keyword>
<evidence type="ECO:0000313" key="4">
    <source>
        <dbReference type="Proteomes" id="UP000282084"/>
    </source>
</evidence>
<evidence type="ECO:0000259" key="2">
    <source>
        <dbReference type="Pfam" id="PF19809"/>
    </source>
</evidence>
<proteinExistence type="predicted"/>
<protein>
    <recommendedName>
        <fullName evidence="2">DUF6292 domain-containing protein</fullName>
    </recommendedName>
</protein>
<feature type="domain" description="DUF6292" evidence="2">
    <location>
        <begin position="12"/>
        <end position="105"/>
    </location>
</feature>
<dbReference type="Pfam" id="PF19809">
    <property type="entry name" value="DUF6292"/>
    <property type="match status" value="1"/>
</dbReference>
<feature type="transmembrane region" description="Helical" evidence="1">
    <location>
        <begin position="12"/>
        <end position="33"/>
    </location>
</feature>
<dbReference type="InterPro" id="IPR046259">
    <property type="entry name" value="DUF6292"/>
</dbReference>
<keyword evidence="1" id="KW-1133">Transmembrane helix</keyword>
<dbReference type="Proteomes" id="UP000282084">
    <property type="component" value="Unassembled WGS sequence"/>
</dbReference>
<dbReference type="OrthoDB" id="4190452at2"/>
<gene>
    <name evidence="3" type="ORF">C8E97_6788</name>
</gene>
<evidence type="ECO:0000256" key="1">
    <source>
        <dbReference type="SAM" id="Phobius"/>
    </source>
</evidence>
<dbReference type="EMBL" id="RBXO01000003">
    <property type="protein sequence ID" value="RKT49292.1"/>
    <property type="molecule type" value="Genomic_DNA"/>
</dbReference>
<accession>A0A495VJ61</accession>
<keyword evidence="4" id="KW-1185">Reference proteome</keyword>
<comment type="caution">
    <text evidence="3">The sequence shown here is derived from an EMBL/GenBank/DDBJ whole genome shotgun (WGS) entry which is preliminary data.</text>
</comment>
<reference evidence="3 4" key="1">
    <citation type="submission" date="2018-10" db="EMBL/GenBank/DDBJ databases">
        <title>Sequencing the genomes of 1000 actinobacteria strains.</title>
        <authorList>
            <person name="Klenk H.-P."/>
        </authorList>
    </citation>
    <scope>NUCLEOTIDE SEQUENCE [LARGE SCALE GENOMIC DNA]</scope>
    <source>
        <strain evidence="3 4">DSM 43800</strain>
    </source>
</reference>